<keyword evidence="2" id="KW-0812">Transmembrane</keyword>
<accession>A0ABY9DC71</accession>
<dbReference type="Proteomes" id="UP001227230">
    <property type="component" value="Chromosome 14"/>
</dbReference>
<evidence type="ECO:0000256" key="5">
    <source>
        <dbReference type="ARBA" id="ARBA00023136"/>
    </source>
</evidence>
<evidence type="ECO:0000256" key="1">
    <source>
        <dbReference type="ARBA" id="ARBA00004479"/>
    </source>
</evidence>
<dbReference type="EMBL" id="CP126661">
    <property type="protein sequence ID" value="WKA04186.1"/>
    <property type="molecule type" value="Genomic_DNA"/>
</dbReference>
<dbReference type="PANTHER" id="PTHR48063">
    <property type="entry name" value="LRR RECEPTOR-LIKE KINASE"/>
    <property type="match status" value="1"/>
</dbReference>
<organism evidence="8 9">
    <name type="scientific">Vitis vinifera</name>
    <name type="common">Grape</name>
    <dbReference type="NCBI Taxonomy" id="29760"/>
    <lineage>
        <taxon>Eukaryota</taxon>
        <taxon>Viridiplantae</taxon>
        <taxon>Streptophyta</taxon>
        <taxon>Embryophyta</taxon>
        <taxon>Tracheophyta</taxon>
        <taxon>Spermatophyta</taxon>
        <taxon>Magnoliopsida</taxon>
        <taxon>eudicotyledons</taxon>
        <taxon>Gunneridae</taxon>
        <taxon>Pentapetalae</taxon>
        <taxon>rosids</taxon>
        <taxon>Vitales</taxon>
        <taxon>Vitaceae</taxon>
        <taxon>Viteae</taxon>
        <taxon>Vitis</taxon>
    </lineage>
</organism>
<reference evidence="8 9" key="1">
    <citation type="journal article" date="2023" name="Hortic Res">
        <title>The complete reference genome for grapevine (Vitis vinifera L.) genetics and breeding.</title>
        <authorList>
            <person name="Shi X."/>
            <person name="Cao S."/>
            <person name="Wang X."/>
            <person name="Huang S."/>
            <person name="Wang Y."/>
            <person name="Liu Z."/>
            <person name="Liu W."/>
            <person name="Leng X."/>
            <person name="Peng Y."/>
            <person name="Wang N."/>
            <person name="Wang Y."/>
            <person name="Ma Z."/>
            <person name="Xu X."/>
            <person name="Zhang F."/>
            <person name="Xue H."/>
            <person name="Zhong H."/>
            <person name="Wang Y."/>
            <person name="Zhang K."/>
            <person name="Velt A."/>
            <person name="Avia K."/>
            <person name="Holtgrawe D."/>
            <person name="Grimplet J."/>
            <person name="Matus J.T."/>
            <person name="Ware D."/>
            <person name="Wu X."/>
            <person name="Wang H."/>
            <person name="Liu C."/>
            <person name="Fang Y."/>
            <person name="Rustenholz C."/>
            <person name="Cheng Z."/>
            <person name="Xiao H."/>
            <person name="Zhou Y."/>
        </authorList>
    </citation>
    <scope>NUCLEOTIDE SEQUENCE [LARGE SCALE GENOMIC DNA]</scope>
    <source>
        <strain evidence="9">cv. Pinot noir / PN40024</strain>
        <tissue evidence="8">Leaf</tissue>
    </source>
</reference>
<keyword evidence="4" id="KW-1133">Transmembrane helix</keyword>
<keyword evidence="9" id="KW-1185">Reference proteome</keyword>
<keyword evidence="6" id="KW-0675">Receptor</keyword>
<name>A0ABY9DC71_VITVI</name>
<dbReference type="PANTHER" id="PTHR48063:SF81">
    <property type="entry name" value="LEUCINE-RICH REPEAT-CONTAINING N-TERMINAL PLANT-TYPE DOMAIN-CONTAINING PROTEIN"/>
    <property type="match status" value="1"/>
</dbReference>
<dbReference type="InterPro" id="IPR001611">
    <property type="entry name" value="Leu-rich_rpt"/>
</dbReference>
<dbReference type="InterPro" id="IPR046956">
    <property type="entry name" value="RLP23-like"/>
</dbReference>
<sequence>MVPDHLSLNADHNAKTPTTIPYLKYLNHLDLSMNNFGGMGIPRFNGSLRSLRCLSLSEASFGGTIPPNTASLSNLCNLDQRTLLDQRKWPGMAVRPFFSLKYLDLGGMGIDLSKAAAYRRLL</sequence>
<keyword evidence="7" id="KW-0325">Glycoprotein</keyword>
<evidence type="ECO:0000256" key="4">
    <source>
        <dbReference type="ARBA" id="ARBA00022989"/>
    </source>
</evidence>
<protein>
    <submittedName>
        <fullName evidence="8">Uncharacterized protein</fullName>
    </submittedName>
</protein>
<evidence type="ECO:0000313" key="8">
    <source>
        <dbReference type="EMBL" id="WKA04186.1"/>
    </source>
</evidence>
<proteinExistence type="predicted"/>
<keyword evidence="5" id="KW-0472">Membrane</keyword>
<comment type="subcellular location">
    <subcellularLocation>
        <location evidence="1">Membrane</location>
        <topology evidence="1">Single-pass type I membrane protein</topology>
    </subcellularLocation>
</comment>
<evidence type="ECO:0000256" key="2">
    <source>
        <dbReference type="ARBA" id="ARBA00022692"/>
    </source>
</evidence>
<evidence type="ECO:0000256" key="7">
    <source>
        <dbReference type="ARBA" id="ARBA00023180"/>
    </source>
</evidence>
<dbReference type="InterPro" id="IPR032675">
    <property type="entry name" value="LRR_dom_sf"/>
</dbReference>
<evidence type="ECO:0000256" key="3">
    <source>
        <dbReference type="ARBA" id="ARBA00022729"/>
    </source>
</evidence>
<dbReference type="Pfam" id="PF00560">
    <property type="entry name" value="LRR_1"/>
    <property type="match status" value="1"/>
</dbReference>
<gene>
    <name evidence="8" type="ORF">VitviT2T_022243</name>
</gene>
<dbReference type="Gene3D" id="3.80.10.10">
    <property type="entry name" value="Ribonuclease Inhibitor"/>
    <property type="match status" value="1"/>
</dbReference>
<evidence type="ECO:0000256" key="6">
    <source>
        <dbReference type="ARBA" id="ARBA00023170"/>
    </source>
</evidence>
<dbReference type="SUPFAM" id="SSF52058">
    <property type="entry name" value="L domain-like"/>
    <property type="match status" value="1"/>
</dbReference>
<evidence type="ECO:0000313" key="9">
    <source>
        <dbReference type="Proteomes" id="UP001227230"/>
    </source>
</evidence>
<keyword evidence="3" id="KW-0732">Signal</keyword>